<dbReference type="PROSITE" id="PS51186">
    <property type="entry name" value="GNAT"/>
    <property type="match status" value="1"/>
</dbReference>
<dbReference type="InterPro" id="IPR016181">
    <property type="entry name" value="Acyl_CoA_acyltransferase"/>
</dbReference>
<dbReference type="GO" id="GO:0016747">
    <property type="term" value="F:acyltransferase activity, transferring groups other than amino-acyl groups"/>
    <property type="evidence" value="ECO:0007669"/>
    <property type="project" value="InterPro"/>
</dbReference>
<gene>
    <name evidence="2" type="ORF">OM076_27330</name>
</gene>
<protein>
    <submittedName>
        <fullName evidence="2">GNAT family N-acetyltransferase</fullName>
    </submittedName>
</protein>
<dbReference type="Pfam" id="PF00583">
    <property type="entry name" value="Acetyltransf_1"/>
    <property type="match status" value="1"/>
</dbReference>
<dbReference type="CDD" id="cd04301">
    <property type="entry name" value="NAT_SF"/>
    <property type="match status" value="1"/>
</dbReference>
<sequence>MSVEIVVPETTEELDQVRALIRTFVAWHRARHETDRDLIDRYFDAAEFERELAGLPGKYGPPGGQLLLAKRDGEAAGCVALRALAPGICEMKRMYVDERFRGQGVGAALSERVLAEARTLGYRAMQLDTSIRQAKALGLYRRMGFTEIEPYYDVADELRGWLVFMQLELN</sequence>
<dbReference type="Gene3D" id="3.40.630.30">
    <property type="match status" value="1"/>
</dbReference>
<dbReference type="InterPro" id="IPR052777">
    <property type="entry name" value="Acetyltransferase_Enz"/>
</dbReference>
<proteinExistence type="predicted"/>
<dbReference type="Proteomes" id="UP001149140">
    <property type="component" value="Unassembled WGS sequence"/>
</dbReference>
<reference evidence="2" key="1">
    <citation type="submission" date="2022-10" db="EMBL/GenBank/DDBJ databases">
        <title>The WGS of Solirubrobacter ginsenosidimutans DSM 21036.</title>
        <authorList>
            <person name="Jiang Z."/>
        </authorList>
    </citation>
    <scope>NUCLEOTIDE SEQUENCE</scope>
    <source>
        <strain evidence="2">DSM 21036</strain>
    </source>
</reference>
<keyword evidence="3" id="KW-1185">Reference proteome</keyword>
<evidence type="ECO:0000313" key="2">
    <source>
        <dbReference type="EMBL" id="MDA0164015.1"/>
    </source>
</evidence>
<feature type="domain" description="N-acetyltransferase" evidence="1">
    <location>
        <begin position="4"/>
        <end position="170"/>
    </location>
</feature>
<accession>A0A9X3MZ99</accession>
<dbReference type="SUPFAM" id="SSF55729">
    <property type="entry name" value="Acyl-CoA N-acyltransferases (Nat)"/>
    <property type="match status" value="1"/>
</dbReference>
<comment type="caution">
    <text evidence="2">The sequence shown here is derived from an EMBL/GenBank/DDBJ whole genome shotgun (WGS) entry which is preliminary data.</text>
</comment>
<dbReference type="AlphaFoldDB" id="A0A9X3MZ99"/>
<dbReference type="PANTHER" id="PTHR43305:SF1">
    <property type="entry name" value="FAMILY N-ACETYLTRANSFERASE, PUTATIVE (AFU_ORTHOLOGUE AFUA_2G01380)-RELATED"/>
    <property type="match status" value="1"/>
</dbReference>
<dbReference type="EMBL" id="JAPDOD010000029">
    <property type="protein sequence ID" value="MDA0164015.1"/>
    <property type="molecule type" value="Genomic_DNA"/>
</dbReference>
<dbReference type="PANTHER" id="PTHR43305">
    <property type="entry name" value="FAMILY N-ACETYLTRANSFERASE, PUTATIVE (AFU_ORTHOLOGUE AFUA_2G01380)-RELATED"/>
    <property type="match status" value="1"/>
</dbReference>
<name>A0A9X3MZ99_9ACTN</name>
<dbReference type="InterPro" id="IPR000182">
    <property type="entry name" value="GNAT_dom"/>
</dbReference>
<evidence type="ECO:0000313" key="3">
    <source>
        <dbReference type="Proteomes" id="UP001149140"/>
    </source>
</evidence>
<dbReference type="RefSeq" id="WP_270043263.1">
    <property type="nucleotide sequence ID" value="NZ_JAPDOD010000029.1"/>
</dbReference>
<organism evidence="2 3">
    <name type="scientific">Solirubrobacter ginsenosidimutans</name>
    <dbReference type="NCBI Taxonomy" id="490573"/>
    <lineage>
        <taxon>Bacteria</taxon>
        <taxon>Bacillati</taxon>
        <taxon>Actinomycetota</taxon>
        <taxon>Thermoleophilia</taxon>
        <taxon>Solirubrobacterales</taxon>
        <taxon>Solirubrobacteraceae</taxon>
        <taxon>Solirubrobacter</taxon>
    </lineage>
</organism>
<evidence type="ECO:0000259" key="1">
    <source>
        <dbReference type="PROSITE" id="PS51186"/>
    </source>
</evidence>